<dbReference type="Pfam" id="PF09594">
    <property type="entry name" value="GT87"/>
    <property type="match status" value="1"/>
</dbReference>
<dbReference type="GO" id="GO:0005886">
    <property type="term" value="C:plasma membrane"/>
    <property type="evidence" value="ECO:0007669"/>
    <property type="project" value="UniProtKB-SubCell"/>
</dbReference>
<reference evidence="9" key="2">
    <citation type="submission" date="2020-09" db="EMBL/GenBank/DDBJ databases">
        <authorList>
            <person name="Sun Q."/>
            <person name="Zhou Y."/>
        </authorList>
    </citation>
    <scope>NUCLEOTIDE SEQUENCE</scope>
    <source>
        <strain evidence="9">CGMCC 1.10749</strain>
    </source>
</reference>
<evidence type="ECO:0000256" key="8">
    <source>
        <dbReference type="SAM" id="Phobius"/>
    </source>
</evidence>
<evidence type="ECO:0000313" key="10">
    <source>
        <dbReference type="Proteomes" id="UP000628079"/>
    </source>
</evidence>
<keyword evidence="4 8" id="KW-0812">Transmembrane</keyword>
<evidence type="ECO:0000256" key="7">
    <source>
        <dbReference type="ARBA" id="ARBA00024033"/>
    </source>
</evidence>
<accession>A0A8H9FT17</accession>
<dbReference type="RefSeq" id="WP_052116861.1">
    <property type="nucleotide sequence ID" value="NZ_BMEA01000001.1"/>
</dbReference>
<feature type="transmembrane region" description="Helical" evidence="8">
    <location>
        <begin position="300"/>
        <end position="317"/>
    </location>
</feature>
<evidence type="ECO:0000256" key="1">
    <source>
        <dbReference type="ARBA" id="ARBA00004651"/>
    </source>
</evidence>
<comment type="similarity">
    <text evidence="7">Belongs to the glycosyltransferase 87 family.</text>
</comment>
<evidence type="ECO:0000256" key="5">
    <source>
        <dbReference type="ARBA" id="ARBA00022989"/>
    </source>
</evidence>
<dbReference type="InterPro" id="IPR018584">
    <property type="entry name" value="GT87"/>
</dbReference>
<dbReference type="EMBL" id="BMEA01000001">
    <property type="protein sequence ID" value="GGB77914.1"/>
    <property type="molecule type" value="Genomic_DNA"/>
</dbReference>
<evidence type="ECO:0000313" key="9">
    <source>
        <dbReference type="EMBL" id="GGB77914.1"/>
    </source>
</evidence>
<feature type="transmembrane region" description="Helical" evidence="8">
    <location>
        <begin position="211"/>
        <end position="229"/>
    </location>
</feature>
<evidence type="ECO:0008006" key="11">
    <source>
        <dbReference type="Google" id="ProtNLM"/>
    </source>
</evidence>
<comment type="caution">
    <text evidence="9">The sequence shown here is derived from an EMBL/GenBank/DDBJ whole genome shotgun (WGS) entry which is preliminary data.</text>
</comment>
<reference evidence="9" key="1">
    <citation type="journal article" date="2014" name="Int. J. Syst. Evol. Microbiol.">
        <title>Complete genome sequence of Corynebacterium casei LMG S-19264T (=DSM 44701T), isolated from a smear-ripened cheese.</title>
        <authorList>
            <consortium name="US DOE Joint Genome Institute (JGI-PGF)"/>
            <person name="Walter F."/>
            <person name="Albersmeier A."/>
            <person name="Kalinowski J."/>
            <person name="Ruckert C."/>
        </authorList>
    </citation>
    <scope>NUCLEOTIDE SEQUENCE</scope>
    <source>
        <strain evidence="9">CGMCC 1.10749</strain>
    </source>
</reference>
<dbReference type="Proteomes" id="UP000628079">
    <property type="component" value="Unassembled WGS sequence"/>
</dbReference>
<feature type="transmembrane region" description="Helical" evidence="8">
    <location>
        <begin position="269"/>
        <end position="288"/>
    </location>
</feature>
<evidence type="ECO:0000256" key="6">
    <source>
        <dbReference type="ARBA" id="ARBA00023136"/>
    </source>
</evidence>
<evidence type="ECO:0000256" key="3">
    <source>
        <dbReference type="ARBA" id="ARBA00022679"/>
    </source>
</evidence>
<feature type="transmembrane region" description="Helical" evidence="8">
    <location>
        <begin position="20"/>
        <end position="38"/>
    </location>
</feature>
<evidence type="ECO:0000256" key="4">
    <source>
        <dbReference type="ARBA" id="ARBA00022692"/>
    </source>
</evidence>
<keyword evidence="5 8" id="KW-1133">Transmembrane helix</keyword>
<gene>
    <name evidence="9" type="ORF">GCM10011314_16970</name>
</gene>
<evidence type="ECO:0000256" key="2">
    <source>
        <dbReference type="ARBA" id="ARBA00022475"/>
    </source>
</evidence>
<feature type="transmembrane region" description="Helical" evidence="8">
    <location>
        <begin position="126"/>
        <end position="144"/>
    </location>
</feature>
<dbReference type="AlphaFoldDB" id="A0A8H9FT17"/>
<keyword evidence="3" id="KW-0808">Transferase</keyword>
<organism evidence="9 10">
    <name type="scientific">Knoellia flava</name>
    <dbReference type="NCBI Taxonomy" id="913969"/>
    <lineage>
        <taxon>Bacteria</taxon>
        <taxon>Bacillati</taxon>
        <taxon>Actinomycetota</taxon>
        <taxon>Actinomycetes</taxon>
        <taxon>Micrococcales</taxon>
        <taxon>Intrasporangiaceae</taxon>
        <taxon>Knoellia</taxon>
    </lineage>
</organism>
<name>A0A8H9FT17_9MICO</name>
<feature type="transmembrane region" description="Helical" evidence="8">
    <location>
        <begin position="183"/>
        <end position="204"/>
    </location>
</feature>
<keyword evidence="2" id="KW-1003">Cell membrane</keyword>
<comment type="subcellular location">
    <subcellularLocation>
        <location evidence="1">Cell membrane</location>
        <topology evidence="1">Multi-pass membrane protein</topology>
    </subcellularLocation>
</comment>
<proteinExistence type="inferred from homology"/>
<dbReference type="GO" id="GO:0016758">
    <property type="term" value="F:hexosyltransferase activity"/>
    <property type="evidence" value="ECO:0007669"/>
    <property type="project" value="InterPro"/>
</dbReference>
<feature type="transmembrane region" description="Helical" evidence="8">
    <location>
        <begin position="75"/>
        <end position="94"/>
    </location>
</feature>
<protein>
    <recommendedName>
        <fullName evidence="11">Alpha-1,2-mannosyltransferase</fullName>
    </recommendedName>
</protein>
<keyword evidence="6 8" id="KW-0472">Membrane</keyword>
<sequence length="421" mass="46331">MTSTPPVRRRPLPARVQWPLAVVVIALAALPAVLRYMVFWPLDQWQVDVEVYREAGVSILTGRPIYAAMTEAPQLLPFTYPPFAALLAIPLAWVPFGVAGWLWTAAQVAATTAIVWYAGWRLIHRASGWVPLALAALVAPMLWLHPVSDGIRFGQVNAFMVLACLMDLRRPRPGLLRHVPPGVLVGLAMSIKLTPGVFVVHYLVNRRWREAATAVGTAVGVTLGSWVLLPEASFAFWGGALQDPARLGPNFGTSNQSMRGFLLRVGPDGLAGTAIWLVLVAVVGVFGFRLARRMWLRDDSVGEVAVVGLLACLLSPVAWIHHFHWVVVVIFALLGAQPWRRRGPGVPWWRSRRLVAAGVVTAWFLMRMPWWGISWLNHPDWPELPGRILQNADVAGGLVALALLSWVTRDDDAHTGTGLRP</sequence>